<dbReference type="RefSeq" id="WP_114452546.1">
    <property type="nucleotide sequence ID" value="NZ_QPJC01000004.1"/>
</dbReference>
<dbReference type="OrthoDB" id="5177647at2"/>
<evidence type="ECO:0000256" key="5">
    <source>
        <dbReference type="SAM" id="Coils"/>
    </source>
</evidence>
<feature type="domain" description="NlpC/P60" evidence="8">
    <location>
        <begin position="228"/>
        <end position="345"/>
    </location>
</feature>
<dbReference type="PANTHER" id="PTHR47359">
    <property type="entry name" value="PEPTIDOGLYCAN DL-ENDOPEPTIDASE CWLO"/>
    <property type="match status" value="1"/>
</dbReference>
<dbReference type="InterPro" id="IPR038765">
    <property type="entry name" value="Papain-like_cys_pep_sf"/>
</dbReference>
<keyword evidence="7" id="KW-0732">Signal</keyword>
<reference evidence="9 10" key="1">
    <citation type="submission" date="2018-07" db="EMBL/GenBank/DDBJ databases">
        <title>Genomic Encyclopedia of Type Strains, Phase III (KMG-III): the genomes of soil and plant-associated and newly described type strains.</title>
        <authorList>
            <person name="Whitman W."/>
        </authorList>
    </citation>
    <scope>NUCLEOTIDE SEQUENCE [LARGE SCALE GENOMIC DNA]</scope>
    <source>
        <strain evidence="9 10">CECT 8575</strain>
    </source>
</reference>
<evidence type="ECO:0000256" key="2">
    <source>
        <dbReference type="ARBA" id="ARBA00022670"/>
    </source>
</evidence>
<gene>
    <name evidence="9" type="ORF">DFQ14_10458</name>
</gene>
<keyword evidence="10" id="KW-1185">Reference proteome</keyword>
<keyword evidence="5" id="KW-0175">Coiled coil</keyword>
<evidence type="ECO:0000256" key="6">
    <source>
        <dbReference type="SAM" id="MobiDB-lite"/>
    </source>
</evidence>
<dbReference type="Gene3D" id="3.90.1720.10">
    <property type="entry name" value="endopeptidase domain like (from Nostoc punctiforme)"/>
    <property type="match status" value="1"/>
</dbReference>
<evidence type="ECO:0000256" key="7">
    <source>
        <dbReference type="SAM" id="SignalP"/>
    </source>
</evidence>
<dbReference type="PROSITE" id="PS51935">
    <property type="entry name" value="NLPC_P60"/>
    <property type="match status" value="1"/>
</dbReference>
<keyword evidence="4" id="KW-0788">Thiol protease</keyword>
<dbReference type="GO" id="GO:0006508">
    <property type="term" value="P:proteolysis"/>
    <property type="evidence" value="ECO:0007669"/>
    <property type="project" value="UniProtKB-KW"/>
</dbReference>
<comment type="caution">
    <text evidence="9">The sequence shown here is derived from an EMBL/GenBank/DDBJ whole genome shotgun (WGS) entry which is preliminary data.</text>
</comment>
<dbReference type="GO" id="GO:0008234">
    <property type="term" value="F:cysteine-type peptidase activity"/>
    <property type="evidence" value="ECO:0007669"/>
    <property type="project" value="UniProtKB-KW"/>
</dbReference>
<evidence type="ECO:0000259" key="8">
    <source>
        <dbReference type="PROSITE" id="PS51935"/>
    </source>
</evidence>
<comment type="similarity">
    <text evidence="1">Belongs to the peptidase C40 family.</text>
</comment>
<feature type="region of interest" description="Disordered" evidence="6">
    <location>
        <begin position="26"/>
        <end position="46"/>
    </location>
</feature>
<organism evidence="9 10">
    <name type="scientific">Halopolyspora algeriensis</name>
    <dbReference type="NCBI Taxonomy" id="1500506"/>
    <lineage>
        <taxon>Bacteria</taxon>
        <taxon>Bacillati</taxon>
        <taxon>Actinomycetota</taxon>
        <taxon>Actinomycetes</taxon>
        <taxon>Actinomycetes incertae sedis</taxon>
        <taxon>Halopolyspora</taxon>
    </lineage>
</organism>
<keyword evidence="2" id="KW-0645">Protease</keyword>
<dbReference type="InterPro" id="IPR000064">
    <property type="entry name" value="NLP_P60_dom"/>
</dbReference>
<evidence type="ECO:0000313" key="10">
    <source>
        <dbReference type="Proteomes" id="UP000253495"/>
    </source>
</evidence>
<dbReference type="Proteomes" id="UP000253495">
    <property type="component" value="Unassembled WGS sequence"/>
</dbReference>
<dbReference type="PANTHER" id="PTHR47359:SF3">
    <property type="entry name" value="NLP_P60 DOMAIN-CONTAINING PROTEIN-RELATED"/>
    <property type="match status" value="1"/>
</dbReference>
<dbReference type="AlphaFoldDB" id="A0A368VRZ0"/>
<dbReference type="Pfam" id="PF00877">
    <property type="entry name" value="NLPC_P60"/>
    <property type="match status" value="1"/>
</dbReference>
<evidence type="ECO:0000313" key="9">
    <source>
        <dbReference type="EMBL" id="RCW44469.1"/>
    </source>
</evidence>
<dbReference type="EMBL" id="QPJC01000004">
    <property type="protein sequence ID" value="RCW44469.1"/>
    <property type="molecule type" value="Genomic_DNA"/>
</dbReference>
<sequence length="345" mass="36596">MPPSRPKRARAAAAMTLVAALGVGAPEAAAAPEPPDTASEAAQRLRDLARKAEVLTEDYKKAQDDHQARQEELARAEAAVARAEREAARARTEERKFRGKADQLTEASYQGARLNKLSALVVSESPNEYLDRAAVLDNLAAEHNKVIRTVARAAREAAAAERRARAARDAAAEAEAEAARLEEEIARRKEAMDEQIAEVEQQYNRLSGQERAALAGSGSTDVGSIAGSGAAVAAVNAALSKQGSPYVWGAKGPNRFDCSGLVQWSYEQAGVSLPASTRTQINAGRAVSVSAVKPGDVVFYYDSASHNGIYIGNGKVVHAPTTGQNVKVEGYKVIGDIHSVRRMAG</sequence>
<proteinExistence type="inferred from homology"/>
<dbReference type="InterPro" id="IPR051794">
    <property type="entry name" value="PG_Endopeptidase_C40"/>
</dbReference>
<feature type="chain" id="PRO_5016670464" evidence="7">
    <location>
        <begin position="31"/>
        <end position="345"/>
    </location>
</feature>
<feature type="signal peptide" evidence="7">
    <location>
        <begin position="1"/>
        <end position="30"/>
    </location>
</feature>
<protein>
    <submittedName>
        <fullName evidence="9">NlpC/P60 family protein</fullName>
    </submittedName>
</protein>
<evidence type="ECO:0000256" key="4">
    <source>
        <dbReference type="ARBA" id="ARBA00022807"/>
    </source>
</evidence>
<evidence type="ECO:0000256" key="3">
    <source>
        <dbReference type="ARBA" id="ARBA00022801"/>
    </source>
</evidence>
<name>A0A368VRZ0_9ACTN</name>
<accession>A0A368VRZ0</accession>
<feature type="coiled-coil region" evidence="5">
    <location>
        <begin position="136"/>
        <end position="209"/>
    </location>
</feature>
<keyword evidence="3" id="KW-0378">Hydrolase</keyword>
<evidence type="ECO:0000256" key="1">
    <source>
        <dbReference type="ARBA" id="ARBA00007074"/>
    </source>
</evidence>
<dbReference type="SUPFAM" id="SSF54001">
    <property type="entry name" value="Cysteine proteinases"/>
    <property type="match status" value="1"/>
</dbReference>